<evidence type="ECO:0000313" key="2">
    <source>
        <dbReference type="EMBL" id="QNP56187.1"/>
    </source>
</evidence>
<dbReference type="KEGG" id="tdf:H9L22_01380"/>
<keyword evidence="1" id="KW-0472">Membrane</keyword>
<organism evidence="2 3">
    <name type="scientific">Tessaracoccus defluvii</name>
    <dbReference type="NCBI Taxonomy" id="1285901"/>
    <lineage>
        <taxon>Bacteria</taxon>
        <taxon>Bacillati</taxon>
        <taxon>Actinomycetota</taxon>
        <taxon>Actinomycetes</taxon>
        <taxon>Propionibacteriales</taxon>
        <taxon>Propionibacteriaceae</taxon>
        <taxon>Tessaracoccus</taxon>
    </lineage>
</organism>
<evidence type="ECO:0000313" key="3">
    <source>
        <dbReference type="Proteomes" id="UP000516117"/>
    </source>
</evidence>
<dbReference type="AlphaFoldDB" id="A0A7H0H6M1"/>
<dbReference type="EMBL" id="CP060789">
    <property type="protein sequence ID" value="QNP56187.1"/>
    <property type="molecule type" value="Genomic_DNA"/>
</dbReference>
<sequence>MSELIIIGYDDHETAERAQEEVLRLRRDFVVELSGIAVVRVDDDGKKHIDTPGAVVAASATGGALWGMIVGLLFLVPGVGLLIGGAWGALSGAAAKAGINRDLRSRVDGLLSPGKAALVVMARKLTEDKFAAALAPYGGTVLKTSLSDENERLLAEELSTEEAGTQA</sequence>
<evidence type="ECO:0000256" key="1">
    <source>
        <dbReference type="SAM" id="Phobius"/>
    </source>
</evidence>
<reference evidence="2 3" key="1">
    <citation type="submission" date="2020-08" db="EMBL/GenBank/DDBJ databases">
        <title>Genome sequence of Tessaracoccus defluvii JCM 17540T.</title>
        <authorList>
            <person name="Hyun D.-W."/>
            <person name="Bae J.-W."/>
        </authorList>
    </citation>
    <scope>NUCLEOTIDE SEQUENCE [LARGE SCALE GENOMIC DNA]</scope>
    <source>
        <strain evidence="2 3">JCM 17540</strain>
    </source>
</reference>
<keyword evidence="3" id="KW-1185">Reference proteome</keyword>
<accession>A0A7H0H6M1</accession>
<gene>
    <name evidence="2" type="ORF">H9L22_01380</name>
</gene>
<name>A0A7H0H6M1_9ACTN</name>
<keyword evidence="1" id="KW-0812">Transmembrane</keyword>
<feature type="transmembrane region" description="Helical" evidence="1">
    <location>
        <begin position="65"/>
        <end position="90"/>
    </location>
</feature>
<keyword evidence="1" id="KW-1133">Transmembrane helix</keyword>
<dbReference type="Proteomes" id="UP000516117">
    <property type="component" value="Chromosome"/>
</dbReference>
<proteinExistence type="predicted"/>
<dbReference type="InterPro" id="IPR009200">
    <property type="entry name" value="DUF1269_membrane"/>
</dbReference>
<protein>
    <submittedName>
        <fullName evidence="2">DUF1269 domain-containing protein</fullName>
    </submittedName>
</protein>
<dbReference type="Pfam" id="PF06897">
    <property type="entry name" value="DUF1269"/>
    <property type="match status" value="1"/>
</dbReference>
<dbReference type="RefSeq" id="WP_187721304.1">
    <property type="nucleotide sequence ID" value="NZ_BAABBL010000013.1"/>
</dbReference>